<dbReference type="Pfam" id="PF01425">
    <property type="entry name" value="Amidase"/>
    <property type="match status" value="1"/>
</dbReference>
<organism evidence="3">
    <name type="scientific">Thermomicrobium roseum</name>
    <dbReference type="NCBI Taxonomy" id="500"/>
    <lineage>
        <taxon>Bacteria</taxon>
        <taxon>Pseudomonadati</taxon>
        <taxon>Thermomicrobiota</taxon>
        <taxon>Thermomicrobia</taxon>
        <taxon>Thermomicrobiales</taxon>
        <taxon>Thermomicrobiaceae</taxon>
        <taxon>Thermomicrobium</taxon>
    </lineage>
</organism>
<evidence type="ECO:0000313" key="3">
    <source>
        <dbReference type="EMBL" id="HHM96897.1"/>
    </source>
</evidence>
<sequence>MTALIQLSVREIPLRIRQRELSATELVQALLEWIDRTEPTLQAWAEIDRDGALREAERLDRLATRGTVLPLHGVPVGLKDVIDVAGLPTRAGFAPLADRPAQADATIVARLRELGAVVLGKTHTTQLAFADPAPTRNPWNPERTPGGSSSGSGAAVAARQVPLAVGTQTAGSVLRPAAYCGVVGFKPSLGWLPLDGVIPLAWTLDHLGLFIRSVEDAAYVYVALCAHQRLELPLLTEPPRLLLLVDFLELAEPEVAEHVLDVARRFREAGARVEERRLPVDVGLLLAVHHVIMLAEMGALHQQMLERDPDAYGPRLRSAVEVGQLIPSGALLHARRLRRRLGALLDTFLAQADAALLPTASGPAPGRETTGDRRFQAVWTLLGTPAISVPSGLTREGLPLAIQLVTRYGHDRHLLHVAAWCERILPGLPPPPLT</sequence>
<proteinExistence type="predicted"/>
<dbReference type="InterPro" id="IPR023631">
    <property type="entry name" value="Amidase_dom"/>
</dbReference>
<dbReference type="PANTHER" id="PTHR11895:SF176">
    <property type="entry name" value="AMIDASE AMID-RELATED"/>
    <property type="match status" value="1"/>
</dbReference>
<name>A0A7C5VXZ2_THERO</name>
<evidence type="ECO:0000256" key="1">
    <source>
        <dbReference type="SAM" id="MobiDB-lite"/>
    </source>
</evidence>
<gene>
    <name evidence="3" type="ORF">ENM21_06780</name>
</gene>
<dbReference type="SUPFAM" id="SSF75304">
    <property type="entry name" value="Amidase signature (AS) enzymes"/>
    <property type="match status" value="1"/>
</dbReference>
<feature type="region of interest" description="Disordered" evidence="1">
    <location>
        <begin position="130"/>
        <end position="153"/>
    </location>
</feature>
<accession>A0A7C5VXZ2</accession>
<protein>
    <submittedName>
        <fullName evidence="3">Amidase</fullName>
    </submittedName>
</protein>
<feature type="domain" description="Amidase" evidence="2">
    <location>
        <begin position="25"/>
        <end position="415"/>
    </location>
</feature>
<reference evidence="3" key="1">
    <citation type="journal article" date="2020" name="mSystems">
        <title>Genome- and Community-Level Interaction Insights into Carbon Utilization and Element Cycling Functions of Hydrothermarchaeota in Hydrothermal Sediment.</title>
        <authorList>
            <person name="Zhou Z."/>
            <person name="Liu Y."/>
            <person name="Xu W."/>
            <person name="Pan J."/>
            <person name="Luo Z.H."/>
            <person name="Li M."/>
        </authorList>
    </citation>
    <scope>NUCLEOTIDE SEQUENCE [LARGE SCALE GENOMIC DNA]</scope>
    <source>
        <strain evidence="3">SpSt-1065</strain>
    </source>
</reference>
<evidence type="ECO:0000259" key="2">
    <source>
        <dbReference type="Pfam" id="PF01425"/>
    </source>
</evidence>
<dbReference type="InterPro" id="IPR000120">
    <property type="entry name" value="Amidase"/>
</dbReference>
<dbReference type="PANTHER" id="PTHR11895">
    <property type="entry name" value="TRANSAMIDASE"/>
    <property type="match status" value="1"/>
</dbReference>
<dbReference type="Gene3D" id="3.90.1300.10">
    <property type="entry name" value="Amidase signature (AS) domain"/>
    <property type="match status" value="1"/>
</dbReference>
<comment type="caution">
    <text evidence="3">The sequence shown here is derived from an EMBL/GenBank/DDBJ whole genome shotgun (WGS) entry which is preliminary data.</text>
</comment>
<dbReference type="EMBL" id="DRWX01000312">
    <property type="protein sequence ID" value="HHM96897.1"/>
    <property type="molecule type" value="Genomic_DNA"/>
</dbReference>
<dbReference type="GO" id="GO:0003824">
    <property type="term" value="F:catalytic activity"/>
    <property type="evidence" value="ECO:0007669"/>
    <property type="project" value="InterPro"/>
</dbReference>
<dbReference type="InterPro" id="IPR036928">
    <property type="entry name" value="AS_sf"/>
</dbReference>
<dbReference type="AlphaFoldDB" id="A0A7C5VXZ2"/>